<sequence>MNLNLSDLSNVLLPATKTNPIQFACMSISEDRKVHADSTESLRTFTPPPIGINLKDGLRNYRRRVGSDPFHNHPNRLDRILRMCLDSNSIDEITSSQIVTYRGIVTKLLCGDAQQLTVFLYDGVLYIEEYDPEPDRHTFVQDGECIGSNFEALCTSKSPNGVHDLHTQWCAGVTFNLGDLKVVIAGEVDCQNNSNFTGQAKDCLELKTKSQDSKQSPAKLRWYFQSSLIGVPTIVLGWHKGGVLTAVDMIDVVSMVNETTLQQKYDDTGIFLSALRRHCIEHAMERRENQIWRVMTKKQLRQGATIRALNSEEVQLLNRKDERVGILPSWFVTALQK</sequence>
<organism evidence="8 9">
    <name type="scientific">Armillaria novae-zelandiae</name>
    <dbReference type="NCBI Taxonomy" id="153914"/>
    <lineage>
        <taxon>Eukaryota</taxon>
        <taxon>Fungi</taxon>
        <taxon>Dikarya</taxon>
        <taxon>Basidiomycota</taxon>
        <taxon>Agaricomycotina</taxon>
        <taxon>Agaricomycetes</taxon>
        <taxon>Agaricomycetidae</taxon>
        <taxon>Agaricales</taxon>
        <taxon>Marasmiineae</taxon>
        <taxon>Physalacriaceae</taxon>
        <taxon>Armillaria</taxon>
    </lineage>
</organism>
<dbReference type="GO" id="GO:0005634">
    <property type="term" value="C:nucleus"/>
    <property type="evidence" value="ECO:0007669"/>
    <property type="project" value="UniProtKB-SubCell"/>
</dbReference>
<dbReference type="GO" id="GO:0110155">
    <property type="term" value="P:NAD-cap decapping"/>
    <property type="evidence" value="ECO:0007669"/>
    <property type="project" value="TreeGrafter"/>
</dbReference>
<gene>
    <name evidence="8" type="ORF">IW261DRAFT_655727</name>
</gene>
<name>A0AA39UHN9_9AGAR</name>
<evidence type="ECO:0000313" key="9">
    <source>
        <dbReference type="Proteomes" id="UP001175227"/>
    </source>
</evidence>
<keyword evidence="6" id="KW-0547">Nucleotide-binding</keyword>
<dbReference type="GO" id="GO:0000956">
    <property type="term" value="P:nuclear-transcribed mRNA catabolic process"/>
    <property type="evidence" value="ECO:0007669"/>
    <property type="project" value="TreeGrafter"/>
</dbReference>
<keyword evidence="6" id="KW-0694">RNA-binding</keyword>
<keyword evidence="9" id="KW-1185">Reference proteome</keyword>
<evidence type="ECO:0000256" key="6">
    <source>
        <dbReference type="RuleBase" id="RU367113"/>
    </source>
</evidence>
<keyword evidence="6" id="KW-0479">Metal-binding</keyword>
<dbReference type="InterPro" id="IPR039039">
    <property type="entry name" value="RAI1-like_fam"/>
</dbReference>
<accession>A0AA39UHN9</accession>
<feature type="domain" description="RAI1-like" evidence="7">
    <location>
        <begin position="19"/>
        <end position="332"/>
    </location>
</feature>
<protein>
    <recommendedName>
        <fullName evidence="6">Decapping nuclease</fullName>
        <ecNumber evidence="6">3.6.1.-</ecNumber>
    </recommendedName>
</protein>
<dbReference type="PANTHER" id="PTHR12395">
    <property type="entry name" value="DOM-3 RELATED"/>
    <property type="match status" value="1"/>
</dbReference>
<dbReference type="AlphaFoldDB" id="A0AA39UHN9"/>
<evidence type="ECO:0000256" key="1">
    <source>
        <dbReference type="ARBA" id="ARBA00001968"/>
    </source>
</evidence>
<comment type="subcellular location">
    <subcellularLocation>
        <location evidence="6">Nucleus</location>
    </subcellularLocation>
</comment>
<evidence type="ECO:0000313" key="8">
    <source>
        <dbReference type="EMBL" id="KAK0487918.1"/>
    </source>
</evidence>
<evidence type="ECO:0000259" key="7">
    <source>
        <dbReference type="Pfam" id="PF08652"/>
    </source>
</evidence>
<dbReference type="GO" id="GO:0034353">
    <property type="term" value="F:mRNA 5'-diphosphatase activity"/>
    <property type="evidence" value="ECO:0007669"/>
    <property type="project" value="TreeGrafter"/>
</dbReference>
<evidence type="ECO:0000256" key="5">
    <source>
        <dbReference type="ARBA" id="ARBA00048124"/>
    </source>
</evidence>
<evidence type="ECO:0000256" key="3">
    <source>
        <dbReference type="ARBA" id="ARBA00044676"/>
    </source>
</evidence>
<dbReference type="EC" id="3.6.1.-" evidence="6"/>
<dbReference type="GO" id="GO:0046872">
    <property type="term" value="F:metal ion binding"/>
    <property type="evidence" value="ECO:0007669"/>
    <property type="project" value="UniProtKB-KW"/>
</dbReference>
<comment type="catalytic activity">
    <reaction evidence="3">
        <text>a 5'-end (N(7)-methyl 5'-triphosphoguanosine)-ribonucleoside-ribonucleotide in mRNA + H2O = a (N(7)-methyl 5'-triphosphoguanosine)-nucleoside + a 5'-end phospho-ribonucleoside in mRNA + H(+)</text>
        <dbReference type="Rhea" id="RHEA:66928"/>
        <dbReference type="Rhea" id="RHEA-COMP:15692"/>
        <dbReference type="Rhea" id="RHEA-COMP:17313"/>
        <dbReference type="ChEBI" id="CHEBI:15377"/>
        <dbReference type="ChEBI" id="CHEBI:15378"/>
        <dbReference type="ChEBI" id="CHEBI:138282"/>
        <dbReference type="ChEBI" id="CHEBI:172876"/>
        <dbReference type="ChEBI" id="CHEBI:172877"/>
    </reaction>
    <physiologicalReaction direction="left-to-right" evidence="3">
        <dbReference type="Rhea" id="RHEA:66929"/>
    </physiologicalReaction>
</comment>
<evidence type="ECO:0000256" key="4">
    <source>
        <dbReference type="ARBA" id="ARBA00044692"/>
    </source>
</evidence>
<dbReference type="GO" id="GO:0000166">
    <property type="term" value="F:nucleotide binding"/>
    <property type="evidence" value="ECO:0007669"/>
    <property type="project" value="UniProtKB-KW"/>
</dbReference>
<comment type="catalytic activity">
    <reaction evidence="4">
        <text>a 5'-end triphospho-ribonucleoside in mRNA + H2O = a 5'-end phospho-ribonucleoside in mRNA + diphosphate + H(+)</text>
        <dbReference type="Rhea" id="RHEA:78683"/>
        <dbReference type="Rhea" id="RHEA-COMP:15692"/>
        <dbReference type="Rhea" id="RHEA-COMP:17164"/>
        <dbReference type="ChEBI" id="CHEBI:15377"/>
        <dbReference type="ChEBI" id="CHEBI:15378"/>
        <dbReference type="ChEBI" id="CHEBI:33019"/>
        <dbReference type="ChEBI" id="CHEBI:138282"/>
        <dbReference type="ChEBI" id="CHEBI:167618"/>
    </reaction>
    <physiologicalReaction direction="left-to-right" evidence="4">
        <dbReference type="Rhea" id="RHEA:78684"/>
    </physiologicalReaction>
</comment>
<reference evidence="8" key="1">
    <citation type="submission" date="2023-06" db="EMBL/GenBank/DDBJ databases">
        <authorList>
            <consortium name="Lawrence Berkeley National Laboratory"/>
            <person name="Ahrendt S."/>
            <person name="Sahu N."/>
            <person name="Indic B."/>
            <person name="Wong-Bajracharya J."/>
            <person name="Merenyi Z."/>
            <person name="Ke H.-M."/>
            <person name="Monk M."/>
            <person name="Kocsube S."/>
            <person name="Drula E."/>
            <person name="Lipzen A."/>
            <person name="Balint B."/>
            <person name="Henrissat B."/>
            <person name="Andreopoulos B."/>
            <person name="Martin F.M."/>
            <person name="Harder C.B."/>
            <person name="Rigling D."/>
            <person name="Ford K.L."/>
            <person name="Foster G.D."/>
            <person name="Pangilinan J."/>
            <person name="Papanicolaou A."/>
            <person name="Barry K."/>
            <person name="LaButti K."/>
            <person name="Viragh M."/>
            <person name="Koriabine M."/>
            <person name="Yan M."/>
            <person name="Riley R."/>
            <person name="Champramary S."/>
            <person name="Plett K.L."/>
            <person name="Tsai I.J."/>
            <person name="Slot J."/>
            <person name="Sipos G."/>
            <person name="Plett J."/>
            <person name="Nagy L.G."/>
            <person name="Grigoriev I.V."/>
        </authorList>
    </citation>
    <scope>NUCLEOTIDE SEQUENCE</scope>
    <source>
        <strain evidence="8">ICMP 16352</strain>
    </source>
</reference>
<keyword evidence="6" id="KW-0540">Nuclease</keyword>
<evidence type="ECO:0000256" key="2">
    <source>
        <dbReference type="ARBA" id="ARBA00006562"/>
    </source>
</evidence>
<dbReference type="EMBL" id="JAUEPR010000003">
    <property type="protein sequence ID" value="KAK0487918.1"/>
    <property type="molecule type" value="Genomic_DNA"/>
</dbReference>
<dbReference type="InterPro" id="IPR013961">
    <property type="entry name" value="RAI1"/>
</dbReference>
<comment type="similarity">
    <text evidence="2 6">Belongs to the DXO/Dom3Z family.</text>
</comment>
<dbReference type="Proteomes" id="UP001175227">
    <property type="component" value="Unassembled WGS sequence"/>
</dbReference>
<dbReference type="PANTHER" id="PTHR12395:SF9">
    <property type="entry name" value="DECAPPING AND EXORIBONUCLEASE PROTEIN"/>
    <property type="match status" value="1"/>
</dbReference>
<dbReference type="GO" id="GO:0005829">
    <property type="term" value="C:cytosol"/>
    <property type="evidence" value="ECO:0007669"/>
    <property type="project" value="TreeGrafter"/>
</dbReference>
<dbReference type="GO" id="GO:0003723">
    <property type="term" value="F:RNA binding"/>
    <property type="evidence" value="ECO:0007669"/>
    <property type="project" value="UniProtKB-KW"/>
</dbReference>
<comment type="caution">
    <text evidence="8">The sequence shown here is derived from an EMBL/GenBank/DDBJ whole genome shotgun (WGS) entry which is preliminary data.</text>
</comment>
<proteinExistence type="inferred from homology"/>
<comment type="function">
    <text evidence="6">Decapping enzyme for NAD-capped RNAs: specifically hydrolyzes the nicotinamide adenine dinucleotide (NAD) cap from a subset of RNAs by removing the entire NAD moiety from the 5'-end of an NAD-capped RNA.</text>
</comment>
<comment type="cofactor">
    <cofactor evidence="1 6">
        <name>a divalent metal cation</name>
        <dbReference type="ChEBI" id="CHEBI:60240"/>
    </cofactor>
</comment>
<dbReference type="GO" id="GO:0004518">
    <property type="term" value="F:nuclease activity"/>
    <property type="evidence" value="ECO:0007669"/>
    <property type="project" value="UniProtKB-KW"/>
</dbReference>
<keyword evidence="6" id="KW-0378">Hydrolase</keyword>
<dbReference type="Pfam" id="PF08652">
    <property type="entry name" value="RAI1"/>
    <property type="match status" value="1"/>
</dbReference>
<comment type="catalytic activity">
    <reaction evidence="5">
        <text>a 5'-end NAD(+)-phospho-ribonucleoside in mRNA + H2O = a 5'-end phospho-ribonucleoside in mRNA + NAD(+) + H(+)</text>
        <dbReference type="Rhea" id="RHEA:60880"/>
        <dbReference type="Rhea" id="RHEA-COMP:15692"/>
        <dbReference type="Rhea" id="RHEA-COMP:15698"/>
        <dbReference type="ChEBI" id="CHEBI:15377"/>
        <dbReference type="ChEBI" id="CHEBI:15378"/>
        <dbReference type="ChEBI" id="CHEBI:57540"/>
        <dbReference type="ChEBI" id="CHEBI:138282"/>
        <dbReference type="ChEBI" id="CHEBI:144029"/>
    </reaction>
    <physiologicalReaction direction="left-to-right" evidence="5">
        <dbReference type="Rhea" id="RHEA:60881"/>
    </physiologicalReaction>
</comment>
<keyword evidence="6" id="KW-0539">Nucleus</keyword>